<reference evidence="4" key="1">
    <citation type="submission" date="2017-08" db="EMBL/GenBank/DDBJ databases">
        <title>A dynamic microbial community with high functional redundancy inhabits the cold, oxic subseafloor aquifer.</title>
        <authorList>
            <person name="Tully B.J."/>
            <person name="Wheat C.G."/>
            <person name="Glazer B.T."/>
            <person name="Huber J.A."/>
        </authorList>
    </citation>
    <scope>NUCLEOTIDE SEQUENCE [LARGE SCALE GENOMIC DNA]</scope>
</reference>
<sequence length="92" mass="10058">MKNAVWIALIVSIVLVNLVAWLVFQFTGFYIVMFFRITLIFGITIITAIFVGSALLVASLDKEVPLSPKPRPKPSPSPRPNSEATGDQQAGK</sequence>
<feature type="compositionally biased region" description="Polar residues" evidence="1">
    <location>
        <begin position="82"/>
        <end position="92"/>
    </location>
</feature>
<name>A0A2A4MLS2_9GAMM</name>
<protein>
    <submittedName>
        <fullName evidence="3">Uncharacterized protein</fullName>
    </submittedName>
</protein>
<dbReference type="Proteomes" id="UP000218172">
    <property type="component" value="Unassembled WGS sequence"/>
</dbReference>
<evidence type="ECO:0000256" key="2">
    <source>
        <dbReference type="SAM" id="Phobius"/>
    </source>
</evidence>
<feature type="region of interest" description="Disordered" evidence="1">
    <location>
        <begin position="64"/>
        <end position="92"/>
    </location>
</feature>
<proteinExistence type="predicted"/>
<dbReference type="AlphaFoldDB" id="A0A2A4MLS2"/>
<keyword evidence="2" id="KW-0812">Transmembrane</keyword>
<feature type="transmembrane region" description="Helical" evidence="2">
    <location>
        <begin position="6"/>
        <end position="32"/>
    </location>
</feature>
<feature type="compositionally biased region" description="Pro residues" evidence="1">
    <location>
        <begin position="67"/>
        <end position="79"/>
    </location>
</feature>
<keyword evidence="2" id="KW-1133">Transmembrane helix</keyword>
<accession>A0A2A4MLS2</accession>
<feature type="transmembrane region" description="Helical" evidence="2">
    <location>
        <begin position="39"/>
        <end position="60"/>
    </location>
</feature>
<evidence type="ECO:0000313" key="3">
    <source>
        <dbReference type="EMBL" id="PCH60853.1"/>
    </source>
</evidence>
<gene>
    <name evidence="3" type="ORF">COC19_05340</name>
</gene>
<comment type="caution">
    <text evidence="3">The sequence shown here is derived from an EMBL/GenBank/DDBJ whole genome shotgun (WGS) entry which is preliminary data.</text>
</comment>
<evidence type="ECO:0000313" key="4">
    <source>
        <dbReference type="Proteomes" id="UP000218172"/>
    </source>
</evidence>
<organism evidence="3 4">
    <name type="scientific">SAR86 cluster bacterium</name>
    <dbReference type="NCBI Taxonomy" id="2030880"/>
    <lineage>
        <taxon>Bacteria</taxon>
        <taxon>Pseudomonadati</taxon>
        <taxon>Pseudomonadota</taxon>
        <taxon>Gammaproteobacteria</taxon>
        <taxon>SAR86 cluster</taxon>
    </lineage>
</organism>
<evidence type="ECO:0000256" key="1">
    <source>
        <dbReference type="SAM" id="MobiDB-lite"/>
    </source>
</evidence>
<keyword evidence="2" id="KW-0472">Membrane</keyword>
<dbReference type="EMBL" id="NVQR01000079">
    <property type="protein sequence ID" value="PCH60853.1"/>
    <property type="molecule type" value="Genomic_DNA"/>
</dbReference>